<dbReference type="InterPro" id="IPR029069">
    <property type="entry name" value="HotDog_dom_sf"/>
</dbReference>
<dbReference type="EMBL" id="QHHQ01000009">
    <property type="protein sequence ID" value="RAH97421.1"/>
    <property type="molecule type" value="Genomic_DNA"/>
</dbReference>
<gene>
    <name evidence="2" type="ORF">DLJ53_29965</name>
</gene>
<evidence type="ECO:0000313" key="3">
    <source>
        <dbReference type="Proteomes" id="UP000249590"/>
    </source>
</evidence>
<dbReference type="PANTHER" id="PTHR43437:SF3">
    <property type="entry name" value="HYDROXYACYL-THIOESTER DEHYDRATASE TYPE 2, MITOCHONDRIAL"/>
    <property type="match status" value="1"/>
</dbReference>
<dbReference type="Gene3D" id="3.10.129.10">
    <property type="entry name" value="Hotdog Thioesterase"/>
    <property type="match status" value="1"/>
</dbReference>
<protein>
    <submittedName>
        <fullName evidence="2">Acyl dehydratase</fullName>
    </submittedName>
</protein>
<dbReference type="Proteomes" id="UP000249590">
    <property type="component" value="Unassembled WGS sequence"/>
</dbReference>
<proteinExistence type="predicted"/>
<dbReference type="RefSeq" id="WP_111351998.1">
    <property type="nucleotide sequence ID" value="NZ_JAIWKD010000009.1"/>
</dbReference>
<dbReference type="GO" id="GO:0019171">
    <property type="term" value="F:(3R)-hydroxyacyl-[acyl-carrier-protein] dehydratase activity"/>
    <property type="evidence" value="ECO:0007669"/>
    <property type="project" value="TreeGrafter"/>
</dbReference>
<organism evidence="2 3">
    <name type="scientific">Acuticoccus sediminis</name>
    <dbReference type="NCBI Taxonomy" id="2184697"/>
    <lineage>
        <taxon>Bacteria</taxon>
        <taxon>Pseudomonadati</taxon>
        <taxon>Pseudomonadota</taxon>
        <taxon>Alphaproteobacteria</taxon>
        <taxon>Hyphomicrobiales</taxon>
        <taxon>Amorphaceae</taxon>
        <taxon>Acuticoccus</taxon>
    </lineage>
</organism>
<dbReference type="Pfam" id="PF01575">
    <property type="entry name" value="MaoC_dehydratas"/>
    <property type="match status" value="1"/>
</dbReference>
<sequence>MVDEIIKDGWAGVIAGRPEVGAVAERSHRTSMRDIEAFTEITGDRNPLHYDEALARGSMFGKLIVQGGVTSGILNAIVAEDLPGPGTVFLEVNWSFLKAVGVDERITGRVEILTVRPDKPICTIATSVRNEAGDVCLKGNATVYTVPLKR</sequence>
<accession>A0A8B2NIT2</accession>
<feature type="domain" description="MaoC-like" evidence="1">
    <location>
        <begin position="24"/>
        <end position="117"/>
    </location>
</feature>
<evidence type="ECO:0000259" key="1">
    <source>
        <dbReference type="Pfam" id="PF01575"/>
    </source>
</evidence>
<dbReference type="AlphaFoldDB" id="A0A8B2NIT2"/>
<reference evidence="2 3" key="1">
    <citation type="submission" date="2018-05" db="EMBL/GenBank/DDBJ databases">
        <title>Acuticoccus sediminis sp. nov., isolated from deep-sea sediment of Indian Ocean.</title>
        <authorList>
            <person name="Liu X."/>
            <person name="Lai Q."/>
            <person name="Du Y."/>
            <person name="Sun F."/>
            <person name="Zhang X."/>
            <person name="Wang S."/>
            <person name="Shao Z."/>
        </authorList>
    </citation>
    <scope>NUCLEOTIDE SEQUENCE [LARGE SCALE GENOMIC DNA]</scope>
    <source>
        <strain evidence="2 3">PTG4-2</strain>
    </source>
</reference>
<name>A0A8B2NIT2_9HYPH</name>
<keyword evidence="3" id="KW-1185">Reference proteome</keyword>
<dbReference type="InterPro" id="IPR002539">
    <property type="entry name" value="MaoC-like_dom"/>
</dbReference>
<dbReference type="CDD" id="cd03449">
    <property type="entry name" value="R_hydratase"/>
    <property type="match status" value="1"/>
</dbReference>
<dbReference type="GO" id="GO:0006633">
    <property type="term" value="P:fatty acid biosynthetic process"/>
    <property type="evidence" value="ECO:0007669"/>
    <property type="project" value="TreeGrafter"/>
</dbReference>
<dbReference type="SUPFAM" id="SSF54637">
    <property type="entry name" value="Thioesterase/thiol ester dehydrase-isomerase"/>
    <property type="match status" value="1"/>
</dbReference>
<comment type="caution">
    <text evidence="2">The sequence shown here is derived from an EMBL/GenBank/DDBJ whole genome shotgun (WGS) entry which is preliminary data.</text>
</comment>
<dbReference type="OrthoDB" id="9800237at2"/>
<dbReference type="PANTHER" id="PTHR43437">
    <property type="entry name" value="HYDROXYACYL-THIOESTER DEHYDRATASE TYPE 2, MITOCHONDRIAL-RELATED"/>
    <property type="match status" value="1"/>
</dbReference>
<evidence type="ECO:0000313" key="2">
    <source>
        <dbReference type="EMBL" id="RAH97421.1"/>
    </source>
</evidence>
<dbReference type="InterPro" id="IPR050965">
    <property type="entry name" value="UPF0336/Enoyl-CoA_hydratase"/>
</dbReference>